<sequence>MLSDEEATLYDRQIRLWGADAQLKLRQTRLLLINVNSLSIEVCKNLCLAGVASITIFDNTRVTSNDVEENLTLTMSSTEIDEFKSVCTCRALQLLNPRVHLVAESTMTIDQIDEKYIEQFDYVCLFNYYNFQTIVKLNNLCREREQVDENGKKQTYFFCAATFGSYGFAFKDLGDKYDYLR</sequence>
<comment type="caution">
    <text evidence="10">The sequence shown here is derived from an EMBL/GenBank/DDBJ whole genome shotgun (WGS) entry which is preliminary data.</text>
</comment>
<comment type="similarity">
    <text evidence="3">Belongs to the ubiquitin-activating E1 family.</text>
</comment>
<dbReference type="GO" id="GO:0016925">
    <property type="term" value="P:protein sumoylation"/>
    <property type="evidence" value="ECO:0007669"/>
    <property type="project" value="TreeGrafter"/>
</dbReference>
<dbReference type="InterPro" id="IPR000011">
    <property type="entry name" value="UBQ/SUMO-activ_enz_E1-like"/>
</dbReference>
<keyword evidence="5" id="KW-0539">Nucleus</keyword>
<comment type="subunit">
    <text evidence="6">Heterodimer of SAE1 and UBA2/SAE2. The heterodimer corresponds to the two domains that are encoded on a single polypeptide chain in ubiquitin-activating enzyme E1. Interacts with UBE2I.</text>
</comment>
<dbReference type="GO" id="GO:0031510">
    <property type="term" value="C:SUMO activating enzyme complex"/>
    <property type="evidence" value="ECO:0007669"/>
    <property type="project" value="TreeGrafter"/>
</dbReference>
<evidence type="ECO:0000256" key="7">
    <source>
        <dbReference type="ARBA" id="ARBA00044187"/>
    </source>
</evidence>
<keyword evidence="4" id="KW-0833">Ubl conjugation pathway</keyword>
<evidence type="ECO:0000256" key="2">
    <source>
        <dbReference type="ARBA" id="ARBA00004718"/>
    </source>
</evidence>
<name>A0A8S3JP27_9BILA</name>
<evidence type="ECO:0000256" key="8">
    <source>
        <dbReference type="ARBA" id="ARBA00044354"/>
    </source>
</evidence>
<gene>
    <name evidence="10" type="ORF">GIL414_LOCUS83212</name>
</gene>
<dbReference type="Gene3D" id="3.40.50.720">
    <property type="entry name" value="NAD(P)-binding Rossmann-like Domain"/>
    <property type="match status" value="1"/>
</dbReference>
<evidence type="ECO:0000313" key="11">
    <source>
        <dbReference type="Proteomes" id="UP000681720"/>
    </source>
</evidence>
<evidence type="ECO:0000256" key="3">
    <source>
        <dbReference type="ARBA" id="ARBA00005673"/>
    </source>
</evidence>
<dbReference type="PANTHER" id="PTHR10953:SF162">
    <property type="entry name" value="SUMO-ACTIVATING ENZYME SUBUNIT 1"/>
    <property type="match status" value="1"/>
</dbReference>
<proteinExistence type="inferred from homology"/>
<organism evidence="10 11">
    <name type="scientific">Rotaria magnacalcarata</name>
    <dbReference type="NCBI Taxonomy" id="392030"/>
    <lineage>
        <taxon>Eukaryota</taxon>
        <taxon>Metazoa</taxon>
        <taxon>Spiralia</taxon>
        <taxon>Gnathifera</taxon>
        <taxon>Rotifera</taxon>
        <taxon>Eurotatoria</taxon>
        <taxon>Bdelloidea</taxon>
        <taxon>Philodinida</taxon>
        <taxon>Philodinidae</taxon>
        <taxon>Rotaria</taxon>
    </lineage>
</organism>
<comment type="subcellular location">
    <subcellularLocation>
        <location evidence="1">Nucleus</location>
    </subcellularLocation>
</comment>
<dbReference type="PANTHER" id="PTHR10953">
    <property type="entry name" value="UBIQUITIN-ACTIVATING ENZYME E1"/>
    <property type="match status" value="1"/>
</dbReference>
<dbReference type="GO" id="GO:0019948">
    <property type="term" value="F:SUMO activating enzyme activity"/>
    <property type="evidence" value="ECO:0007669"/>
    <property type="project" value="TreeGrafter"/>
</dbReference>
<comment type="pathway">
    <text evidence="2">Protein modification; protein sumoylation.</text>
</comment>
<dbReference type="PRINTS" id="PR01849">
    <property type="entry name" value="UBIQUITINACT"/>
</dbReference>
<evidence type="ECO:0000256" key="6">
    <source>
        <dbReference type="ARBA" id="ARBA00026003"/>
    </source>
</evidence>
<dbReference type="Pfam" id="PF00899">
    <property type="entry name" value="ThiF"/>
    <property type="match status" value="1"/>
</dbReference>
<dbReference type="InterPro" id="IPR000594">
    <property type="entry name" value="ThiF_NAD_FAD-bd"/>
</dbReference>
<feature type="domain" description="THIF-type NAD/FAD binding fold" evidence="9">
    <location>
        <begin position="10"/>
        <end position="169"/>
    </location>
</feature>
<evidence type="ECO:0000256" key="5">
    <source>
        <dbReference type="ARBA" id="ARBA00023242"/>
    </source>
</evidence>
<dbReference type="AlphaFoldDB" id="A0A8S3JP27"/>
<dbReference type="GO" id="GO:0005737">
    <property type="term" value="C:cytoplasm"/>
    <property type="evidence" value="ECO:0007669"/>
    <property type="project" value="TreeGrafter"/>
</dbReference>
<dbReference type="Proteomes" id="UP000681720">
    <property type="component" value="Unassembled WGS sequence"/>
</dbReference>
<dbReference type="InterPro" id="IPR045886">
    <property type="entry name" value="ThiF/MoeB/HesA"/>
</dbReference>
<dbReference type="EMBL" id="CAJOBJ010362386">
    <property type="protein sequence ID" value="CAF5218922.1"/>
    <property type="molecule type" value="Genomic_DNA"/>
</dbReference>
<evidence type="ECO:0000256" key="4">
    <source>
        <dbReference type="ARBA" id="ARBA00022786"/>
    </source>
</evidence>
<protein>
    <recommendedName>
        <fullName evidence="7">SUMO-activating enzyme subunit 1</fullName>
    </recommendedName>
    <alternativeName>
        <fullName evidence="8">Ubiquitin-like 1-activating enzyme E1A</fullName>
    </alternativeName>
</protein>
<dbReference type="InterPro" id="IPR035985">
    <property type="entry name" value="Ubiquitin-activating_enz"/>
</dbReference>
<evidence type="ECO:0000256" key="1">
    <source>
        <dbReference type="ARBA" id="ARBA00004123"/>
    </source>
</evidence>
<evidence type="ECO:0000313" key="10">
    <source>
        <dbReference type="EMBL" id="CAF5218922.1"/>
    </source>
</evidence>
<dbReference type="SUPFAM" id="SSF69572">
    <property type="entry name" value="Activating enzymes of the ubiquitin-like proteins"/>
    <property type="match status" value="1"/>
</dbReference>
<reference evidence="10" key="1">
    <citation type="submission" date="2021-02" db="EMBL/GenBank/DDBJ databases">
        <authorList>
            <person name="Nowell W R."/>
        </authorList>
    </citation>
    <scope>NUCLEOTIDE SEQUENCE</scope>
</reference>
<evidence type="ECO:0000259" key="9">
    <source>
        <dbReference type="Pfam" id="PF00899"/>
    </source>
</evidence>
<accession>A0A8S3JP27</accession>